<feature type="domain" description="AB hydrolase-1" evidence="1">
    <location>
        <begin position="28"/>
        <end position="264"/>
    </location>
</feature>
<dbReference type="OrthoDB" id="63519at2"/>
<keyword evidence="3" id="KW-1185">Reference proteome</keyword>
<dbReference type="AlphaFoldDB" id="A0A1A9GJK3"/>
<dbReference type="InterPro" id="IPR000073">
    <property type="entry name" value="AB_hydrolase_1"/>
</dbReference>
<protein>
    <submittedName>
        <fullName evidence="2">2-hydroxy-6-oxo-6-(2'-aminophenyl)hexa-2, 4-dienoic acid hydrolase</fullName>
        <ecNumber evidence="2">3.7.1.13</ecNumber>
    </submittedName>
</protein>
<organism evidence="2 3">
    <name type="scientific">Nocardioides dokdonensis FR1436</name>
    <dbReference type="NCBI Taxonomy" id="1300347"/>
    <lineage>
        <taxon>Bacteria</taxon>
        <taxon>Bacillati</taxon>
        <taxon>Actinomycetota</taxon>
        <taxon>Actinomycetes</taxon>
        <taxon>Propionibacteriales</taxon>
        <taxon>Nocardioidaceae</taxon>
        <taxon>Nocardioides</taxon>
    </lineage>
</organism>
<reference evidence="2 3" key="1">
    <citation type="submission" date="2016-03" db="EMBL/GenBank/DDBJ databases">
        <title>Complete genome sequence of a soil Actinobacterium, Nocardioides dokdonensis FR1436.</title>
        <authorList>
            <person name="Kwon S.-K."/>
            <person name="Kim K."/>
            <person name="Kim J.F."/>
        </authorList>
    </citation>
    <scope>NUCLEOTIDE SEQUENCE [LARGE SCALE GENOMIC DNA]</scope>
    <source>
        <strain evidence="2 3">FR1436</strain>
    </source>
</reference>
<accession>A0A1A9GJK3</accession>
<keyword evidence="2" id="KW-0378">Hydrolase</keyword>
<name>A0A1A9GJK3_9ACTN</name>
<dbReference type="PATRIC" id="fig|1300347.3.peg.2019"/>
<dbReference type="InterPro" id="IPR029058">
    <property type="entry name" value="AB_hydrolase_fold"/>
</dbReference>
<sequence>MSEQRTHHVPTDGVRIGATVHGDGPPLVLVQGIMGDGELDWQALLPHLTGQFTCHLTNLRGRGLSGDHPDLGFGRQVADLLGYVDSLDGPVALVGWSGGAGLALTAAAESEAVTAVAALEPVVPSLMDEAEQGVVGATIAHVAQLLADDRRTEAARAFAGWPFTDDDIAGAEAAGYFEASGRYVPSLLGTLQQWLAYEGPTVDDPAVLGDIRVPVLVLIGSASKPLSTTSAHHVVDRVPDARLQVVPGAGHAAPLTHPGVIAAALADFFLPR</sequence>
<dbReference type="Pfam" id="PF12697">
    <property type="entry name" value="Abhydrolase_6"/>
    <property type="match status" value="1"/>
</dbReference>
<evidence type="ECO:0000313" key="2">
    <source>
        <dbReference type="EMBL" id="ANH38448.1"/>
    </source>
</evidence>
<dbReference type="EC" id="3.7.1.13" evidence="2"/>
<dbReference type="GO" id="GO:0018768">
    <property type="term" value="F:2-hydroxy-6-oxo-6-(2'-aminophenyl)hexa-2,4-dienoate hydrolase activity"/>
    <property type="evidence" value="ECO:0007669"/>
    <property type="project" value="UniProtKB-EC"/>
</dbReference>
<proteinExistence type="predicted"/>
<evidence type="ECO:0000259" key="1">
    <source>
        <dbReference type="Pfam" id="PF12697"/>
    </source>
</evidence>
<dbReference type="EMBL" id="CP015079">
    <property type="protein sequence ID" value="ANH38448.1"/>
    <property type="molecule type" value="Genomic_DNA"/>
</dbReference>
<dbReference type="InterPro" id="IPR050266">
    <property type="entry name" value="AB_hydrolase_sf"/>
</dbReference>
<evidence type="ECO:0000313" key="3">
    <source>
        <dbReference type="Proteomes" id="UP000077868"/>
    </source>
</evidence>
<dbReference type="Proteomes" id="UP000077868">
    <property type="component" value="Chromosome"/>
</dbReference>
<dbReference type="RefSeq" id="WP_084527418.1">
    <property type="nucleotide sequence ID" value="NZ_CP015079.1"/>
</dbReference>
<gene>
    <name evidence="2" type="primary">carC</name>
    <name evidence="2" type="ORF">I601_2020</name>
</gene>
<dbReference type="Gene3D" id="3.40.50.1820">
    <property type="entry name" value="alpha/beta hydrolase"/>
    <property type="match status" value="1"/>
</dbReference>
<dbReference type="SUPFAM" id="SSF53474">
    <property type="entry name" value="alpha/beta-Hydrolases"/>
    <property type="match status" value="1"/>
</dbReference>
<dbReference type="PANTHER" id="PTHR43798">
    <property type="entry name" value="MONOACYLGLYCEROL LIPASE"/>
    <property type="match status" value="1"/>
</dbReference>
<dbReference type="KEGG" id="ndk:I601_2020"/>